<accession>A0A7J4ITW7</accession>
<feature type="transmembrane region" description="Helical" evidence="1">
    <location>
        <begin position="12"/>
        <end position="32"/>
    </location>
</feature>
<dbReference type="EMBL" id="DUFG01000032">
    <property type="protein sequence ID" value="HIH08933.1"/>
    <property type="molecule type" value="Genomic_DNA"/>
</dbReference>
<feature type="transmembrane region" description="Helical" evidence="1">
    <location>
        <begin position="39"/>
        <end position="60"/>
    </location>
</feature>
<proteinExistence type="predicted"/>
<reference evidence="3" key="2">
    <citation type="submission" date="2021-03" db="EMBL/GenBank/DDBJ databases">
        <authorList>
            <person name="Jaffe A."/>
        </authorList>
    </citation>
    <scope>NUCLEOTIDE SEQUENCE</scope>
    <source>
        <strain evidence="3">RIFCSPHIGHO2_01_FULL_GW2011_AR10_43_9</strain>
    </source>
</reference>
<sequence length="125" mass="14384">MLFTILLSLTEIWNDFNLIIKIFVVMTIYSWVRNHVEGWIGWVVFGIITFFVVFDLWAIFGSVYVVYMLLMFGISQVLIDFFFISAGRGGHEEMESPVSSGADLAARQQHIAARQAGMMKSFFKR</sequence>
<gene>
    <name evidence="2" type="ORF">HA237_06225</name>
    <name evidence="3" type="ORF">J4224_00965</name>
</gene>
<feature type="transmembrane region" description="Helical" evidence="1">
    <location>
        <begin position="66"/>
        <end position="84"/>
    </location>
</feature>
<keyword evidence="1" id="KW-0812">Transmembrane</keyword>
<protein>
    <submittedName>
        <fullName evidence="2">Uncharacterized protein</fullName>
    </submittedName>
</protein>
<reference evidence="3" key="3">
    <citation type="submission" date="2021-05" db="EMBL/GenBank/DDBJ databases">
        <title>Protein family content uncovers lineage relationships and bacterial pathway maintenance mechanisms in DPANN archaea.</title>
        <authorList>
            <person name="Castelle C.J."/>
            <person name="Meheust R."/>
            <person name="Jaffe A.L."/>
            <person name="Seitz K."/>
            <person name="Gong X."/>
            <person name="Baker B.J."/>
            <person name="Banfield J.F."/>
        </authorList>
    </citation>
    <scope>NUCLEOTIDE SEQUENCE</scope>
    <source>
        <strain evidence="3">RIFCSPHIGHO2_01_FULL_GW2011_AR10_43_9</strain>
    </source>
</reference>
<dbReference type="EMBL" id="JAGVWF010000012">
    <property type="protein sequence ID" value="MBS3058980.1"/>
    <property type="molecule type" value="Genomic_DNA"/>
</dbReference>
<keyword evidence="1" id="KW-0472">Membrane</keyword>
<evidence type="ECO:0000256" key="1">
    <source>
        <dbReference type="SAM" id="Phobius"/>
    </source>
</evidence>
<organism evidence="2 4">
    <name type="scientific">Candidatus Iainarchaeum sp</name>
    <dbReference type="NCBI Taxonomy" id="3101447"/>
    <lineage>
        <taxon>Archaea</taxon>
        <taxon>Candidatus Iainarchaeota</taxon>
        <taxon>Candidatus Iainarchaeia</taxon>
        <taxon>Candidatus Iainarchaeales</taxon>
        <taxon>Candidatus Iainarchaeaceae</taxon>
        <taxon>Candidatus Iainarchaeum</taxon>
    </lineage>
</organism>
<dbReference type="Proteomes" id="UP000683213">
    <property type="component" value="Unassembled WGS sequence"/>
</dbReference>
<evidence type="ECO:0000313" key="4">
    <source>
        <dbReference type="Proteomes" id="UP000577419"/>
    </source>
</evidence>
<dbReference type="Proteomes" id="UP000577419">
    <property type="component" value="Unassembled WGS sequence"/>
</dbReference>
<dbReference type="AlphaFoldDB" id="A0A7J4ITW7"/>
<comment type="caution">
    <text evidence="2">The sequence shown here is derived from an EMBL/GenBank/DDBJ whole genome shotgun (WGS) entry which is preliminary data.</text>
</comment>
<name>A0A7J4ITW7_9ARCH</name>
<keyword evidence="1" id="KW-1133">Transmembrane helix</keyword>
<evidence type="ECO:0000313" key="3">
    <source>
        <dbReference type="EMBL" id="MBS3058980.1"/>
    </source>
</evidence>
<evidence type="ECO:0000313" key="2">
    <source>
        <dbReference type="EMBL" id="HIH08933.1"/>
    </source>
</evidence>
<reference evidence="4" key="1">
    <citation type="journal article" date="2020" name="bioRxiv">
        <title>A rank-normalized archaeal taxonomy based on genome phylogeny resolves widespread incomplete and uneven classifications.</title>
        <authorList>
            <person name="Rinke C."/>
            <person name="Chuvochina M."/>
            <person name="Mussig A.J."/>
            <person name="Chaumeil P.-A."/>
            <person name="Waite D.W."/>
            <person name="Whitman W.B."/>
            <person name="Parks D.H."/>
            <person name="Hugenholtz P."/>
        </authorList>
    </citation>
    <scope>NUCLEOTIDE SEQUENCE [LARGE SCALE GENOMIC DNA]</scope>
</reference>